<dbReference type="AlphaFoldDB" id="A0A7R9MPF2"/>
<dbReference type="InterPro" id="IPR050801">
    <property type="entry name" value="Ca-Dep_Lectins_ImmuneDev"/>
</dbReference>
<dbReference type="CDD" id="cd00037">
    <property type="entry name" value="CLECT"/>
    <property type="match status" value="1"/>
</dbReference>
<feature type="non-terminal residue" evidence="3">
    <location>
        <position position="1"/>
    </location>
</feature>
<name>A0A7R9MPF2_9ACAR</name>
<feature type="chain" id="PRO_5035680735" description="C-type lectin domain-containing protein" evidence="1">
    <location>
        <begin position="24"/>
        <end position="162"/>
    </location>
</feature>
<dbReference type="Proteomes" id="UP000728032">
    <property type="component" value="Unassembled WGS sequence"/>
</dbReference>
<keyword evidence="1" id="KW-0732">Signal</keyword>
<reference evidence="3" key="1">
    <citation type="submission" date="2020-11" db="EMBL/GenBank/DDBJ databases">
        <authorList>
            <person name="Tran Van P."/>
        </authorList>
    </citation>
    <scope>NUCLEOTIDE SEQUENCE</scope>
</reference>
<dbReference type="InterPro" id="IPR016187">
    <property type="entry name" value="CTDL_fold"/>
</dbReference>
<dbReference type="EMBL" id="CAJPVJ010033766">
    <property type="protein sequence ID" value="CAG2180797.1"/>
    <property type="molecule type" value="Genomic_DNA"/>
</dbReference>
<gene>
    <name evidence="3" type="ORF">ONB1V03_LOCUS20218</name>
</gene>
<organism evidence="3">
    <name type="scientific">Oppiella nova</name>
    <dbReference type="NCBI Taxonomy" id="334625"/>
    <lineage>
        <taxon>Eukaryota</taxon>
        <taxon>Metazoa</taxon>
        <taxon>Ecdysozoa</taxon>
        <taxon>Arthropoda</taxon>
        <taxon>Chelicerata</taxon>
        <taxon>Arachnida</taxon>
        <taxon>Acari</taxon>
        <taxon>Acariformes</taxon>
        <taxon>Sarcoptiformes</taxon>
        <taxon>Oribatida</taxon>
        <taxon>Brachypylina</taxon>
        <taxon>Oppioidea</taxon>
        <taxon>Oppiidae</taxon>
        <taxon>Oppiella</taxon>
    </lineage>
</organism>
<dbReference type="PANTHER" id="PTHR22801:SF63">
    <property type="entry name" value="C-TYPE LECTIN DOMAIN-CONTAINING PROTEIN"/>
    <property type="match status" value="1"/>
</dbReference>
<evidence type="ECO:0000259" key="2">
    <source>
        <dbReference type="PROSITE" id="PS50041"/>
    </source>
</evidence>
<dbReference type="OrthoDB" id="6094625at2759"/>
<dbReference type="EMBL" id="OC948591">
    <property type="protein sequence ID" value="CAD7663660.1"/>
    <property type="molecule type" value="Genomic_DNA"/>
</dbReference>
<sequence>MFNKIIAGSVAYVMLSFIVSVYAQACPPGWSLAPDNTCVIIGPNTGMTYGAALAYCKNTYGAHLITDKNSMKNTFLTTLFASANLGGSAWLWTTRVDIGDNKSTSFIWSDGDNMTMYNNFASTDPNNAGGNQICVWAYIPNGNQWYDDTCSDTQWSGNNIIA</sequence>
<proteinExistence type="predicted"/>
<evidence type="ECO:0000313" key="4">
    <source>
        <dbReference type="Proteomes" id="UP000728032"/>
    </source>
</evidence>
<feature type="domain" description="C-type lectin" evidence="2">
    <location>
        <begin position="34"/>
        <end position="151"/>
    </location>
</feature>
<evidence type="ECO:0000256" key="1">
    <source>
        <dbReference type="SAM" id="SignalP"/>
    </source>
</evidence>
<keyword evidence="4" id="KW-1185">Reference proteome</keyword>
<dbReference type="Gene3D" id="3.10.100.10">
    <property type="entry name" value="Mannose-Binding Protein A, subunit A"/>
    <property type="match status" value="1"/>
</dbReference>
<accession>A0A7R9MPF2</accession>
<dbReference type="SMART" id="SM00034">
    <property type="entry name" value="CLECT"/>
    <property type="match status" value="1"/>
</dbReference>
<feature type="signal peptide" evidence="1">
    <location>
        <begin position="1"/>
        <end position="23"/>
    </location>
</feature>
<protein>
    <recommendedName>
        <fullName evidence="2">C-type lectin domain-containing protein</fullName>
    </recommendedName>
</protein>
<dbReference type="PROSITE" id="PS50041">
    <property type="entry name" value="C_TYPE_LECTIN_2"/>
    <property type="match status" value="1"/>
</dbReference>
<evidence type="ECO:0000313" key="3">
    <source>
        <dbReference type="EMBL" id="CAD7663660.1"/>
    </source>
</evidence>
<dbReference type="Pfam" id="PF00059">
    <property type="entry name" value="Lectin_C"/>
    <property type="match status" value="1"/>
</dbReference>
<dbReference type="PANTHER" id="PTHR22801">
    <property type="entry name" value="LITHOSTATHINE"/>
    <property type="match status" value="1"/>
</dbReference>
<dbReference type="InterPro" id="IPR016186">
    <property type="entry name" value="C-type_lectin-like/link_sf"/>
</dbReference>
<dbReference type="SUPFAM" id="SSF56436">
    <property type="entry name" value="C-type lectin-like"/>
    <property type="match status" value="1"/>
</dbReference>
<dbReference type="InterPro" id="IPR001304">
    <property type="entry name" value="C-type_lectin-like"/>
</dbReference>